<feature type="domain" description="Ice-binding protein C-terminal" evidence="2">
    <location>
        <begin position="1959"/>
        <end position="1983"/>
    </location>
</feature>
<evidence type="ECO:0000313" key="4">
    <source>
        <dbReference type="Proteomes" id="UP000021816"/>
    </source>
</evidence>
<accession>A0A011NAR3</accession>
<sequence length="1989" mass="193565" precursor="true">MKKNDAQGVSARPVGRLLALPMALAMIGVVPVAQAAPVSWVVSADGNWDTATNWSSNPLLPAAADAVTINVSGLRTITFDSSVSTIASLSSAENLIVSGGALTVSGAFGNTAATTLSGGTLTLSGASNLSTLTHSGGTLDGSGVVTVAGASTWSGGSQTDAGSTSFNGPLTLSGGDGRIVSSRTVNFGGTTTWTNPSDSTGYFFTGEGATLANSGSFLDQNAFDNFMFNAYGGADSTFVNSGSYIKSGAGTTDISIGFNNSGSLDVQTGTLRLGGGGSSTGGSYTVASGATVEFSGGTHTLTDIVSGGSGTGRLLASGGTVDSSGTLVFAGTIGVSGGGLFNFNGAASAAAFEQSGGTIGGTGSLSIAGASTWSGGSQTDAGSTSFNGPLTLSGGDGRIVSSRTVNFGGTTTWTNPSDSTGYFYTGSGATLANSGSFLDQNAFDNFILNAYGGADSTFVNSGTYTKSGAGTTTIYIGFDNSGAVNVEAGVLTLSGAGNFTNYSGTTLTGGTVTVLGGASFGFTDANVVTNASTIVLDGAGSNFVDASTSGDGLANFATNAAAGRFTIRNGRDFTTAGAFTNAGTVEVGPLSTFTTSGAFTNQAAATLALSGGSFAAPTLSNAGTLSGFGSVSPLVQNSGLVRASGGTLVAQAGVNGSGNIQVDSGATLDLSSAAGASSAQRLTMDGALDLGGQNIVVSKDYSNANFGTGNSFNRRNNVSGAGQIVGQNAAQTVVGQVVGAGANTFTVDLGNVRGGTTANKSFQVQNSGTGADIRGAVQSAGAGNVTDGRLAVSTGNFGPLAVGASSGDYTISFSASSGGALVGQKAGVVSNFDNVAAQTININGFASVLAQGSATPSTDPVDLGNFRVGFTPPPLPTQNFEVSNLTSGSGAERLGIGSAGTSGNFAATNNLGANLIAPGGQQAAAVTAAVNNGVAGINNGALTIQYTTNGQLIDPSFVTQNANAQTINLQATGYNVAVGSATPDPVVLTNQRVGGMQSQVLSVANTAAAGSFTEKLNASFGSNSGHALNNGGAVSLLAAGDPGSTAMSVRLDTSVAGARSGSVTLDYQTDGTGSSGLGVASVGSQVINVSGNVYQIAQANLPADVDLGNFRLGSATSQAINITNTDLAPAGFQEGLDASVGGSSGKATASGGPISKLAQGASSNALSVGIDNATATAGANNGTVTITLASNGSGTSGLATMTLSDATINVSGTGYNAAVGNATPTPVVLANQRVGGMQSQALTVANTAAAGAFTEKLNASFGSNSGHALNNGGAVSLLAAGDPGSTAMTARVDTSAAGARSGSVTLNYQTDGSDTSGLAAASAGSQVINVSGNVYQLASGQINSLPLNFGTVQVGQSVSQILSISNTASGAAGFVEDLNAAFGASSGTGSSLISGSGSISGLIAGATNASGMTVSVDTSAAATVNGAIAVNFTSAGAVSGVDNGLGTLALGSVDYGVQGLIQANVINTASPLINNSPIDLGKVRIGATSPTALVSVSNQATTAPQAALNATISGNGPIDAGGSFNLLNPGGTNNTDLQVGMNTASAGAINGTATIAFVSDASNVGGCAPNCQLNLPSQDVSVSGAVYRLANPLLNTSEVSLAARVGDAAPSATISVTNSSPDIYTEGLKVSTGSAPAGFTNSGSIGNLAAGGTDASSLKLTLDTATAGTFSGSQTLAFKSTGAGTTDAVPDIDVGNGTVTVGGKVYTPAVATLNTASNVNFGIVHVGDSVSQAISVSNTAPVSALNDVLRGEFSSASAPFSGGGTLGAGLDAGATDSSSLSVGMNTAAAGNYSGSATFVMSSHDADLVDLALPDLSVSLSGTVNNYAKSIFTFGMGDGSFKADGNSFVLDFGTQLLGSGALKTTLYASNGANGLADLLDGDFNFLDGIDFAEDGFDPFIGLGAGELTGPLLLTFNTGKVGSYVDTILLSGFGHNASGYRDRVADVMLTVRGSVIQDGGTVPEPGTLWLATLALLAMGRRAIRRAAASEG</sequence>
<reference evidence="3 4" key="1">
    <citation type="submission" date="2014-02" db="EMBL/GenBank/DDBJ databases">
        <title>Expanding our view of genomic diversity in Candidatus Accumulibacter clades.</title>
        <authorList>
            <person name="Skennerton C.T."/>
            <person name="Barr J.J."/>
            <person name="Slater F.R."/>
            <person name="Bond P.L."/>
            <person name="Tyson G.W."/>
        </authorList>
    </citation>
    <scope>NUCLEOTIDE SEQUENCE [LARGE SCALE GENOMIC DNA]</scope>
    <source>
        <strain evidence="4">BA-92</strain>
    </source>
</reference>
<feature type="chain" id="PRO_5001461126" description="Ice-binding protein C-terminal domain-containing protein" evidence="1">
    <location>
        <begin position="36"/>
        <end position="1989"/>
    </location>
</feature>
<name>A0A011NAR3_9PROT</name>
<evidence type="ECO:0000259" key="2">
    <source>
        <dbReference type="Pfam" id="PF07589"/>
    </source>
</evidence>
<dbReference type="Pfam" id="PF07589">
    <property type="entry name" value="PEP-CTERM"/>
    <property type="match status" value="1"/>
</dbReference>
<keyword evidence="1" id="KW-0732">Signal</keyword>
<protein>
    <recommendedName>
        <fullName evidence="2">Ice-binding protein C-terminal domain-containing protein</fullName>
    </recommendedName>
</protein>
<evidence type="ECO:0000313" key="3">
    <source>
        <dbReference type="EMBL" id="EXI79748.1"/>
    </source>
</evidence>
<evidence type="ECO:0000256" key="1">
    <source>
        <dbReference type="SAM" id="SignalP"/>
    </source>
</evidence>
<feature type="signal peptide" evidence="1">
    <location>
        <begin position="1"/>
        <end position="35"/>
    </location>
</feature>
<organism evidence="3 4">
    <name type="scientific">Candidatus Accumulibacter appositus</name>
    <dbReference type="NCBI Taxonomy" id="1454003"/>
    <lineage>
        <taxon>Bacteria</taxon>
        <taxon>Pseudomonadati</taxon>
        <taxon>Pseudomonadota</taxon>
        <taxon>Betaproteobacteria</taxon>
        <taxon>Candidatus Accumulibacter</taxon>
    </lineage>
</organism>
<dbReference type="STRING" id="1454003.AW10_02233"/>
<dbReference type="Proteomes" id="UP000021816">
    <property type="component" value="Unassembled WGS sequence"/>
</dbReference>
<dbReference type="PATRIC" id="fig|1454003.3.peg.2278"/>
<proteinExistence type="predicted"/>
<dbReference type="EMBL" id="JEMX01000046">
    <property type="protein sequence ID" value="EXI79748.1"/>
    <property type="molecule type" value="Genomic_DNA"/>
</dbReference>
<comment type="caution">
    <text evidence="3">The sequence shown here is derived from an EMBL/GenBank/DDBJ whole genome shotgun (WGS) entry which is preliminary data.</text>
</comment>
<gene>
    <name evidence="3" type="ORF">AW10_02233</name>
</gene>
<dbReference type="InterPro" id="IPR011050">
    <property type="entry name" value="Pectin_lyase_fold/virulence"/>
</dbReference>
<dbReference type="SUPFAM" id="SSF51126">
    <property type="entry name" value="Pectin lyase-like"/>
    <property type="match status" value="1"/>
</dbReference>
<dbReference type="NCBIfam" id="NF012200">
    <property type="entry name" value="choice_anch_D"/>
    <property type="match status" value="8"/>
</dbReference>
<dbReference type="InterPro" id="IPR013424">
    <property type="entry name" value="Ice-binding_C"/>
</dbReference>